<dbReference type="Proteomes" id="UP000245768">
    <property type="component" value="Unassembled WGS sequence"/>
</dbReference>
<protein>
    <submittedName>
        <fullName evidence="1">Uncharacterized protein</fullName>
    </submittedName>
</protein>
<evidence type="ECO:0000313" key="2">
    <source>
        <dbReference type="Proteomes" id="UP000245768"/>
    </source>
</evidence>
<sequence length="128" mass="14804">MSQKIYTTGCSSWYTDPDTGKVTALAPCRQFTWRKRCRFPVMSDMIYDGVKSKPLSYLPWSQQIGIMLGRGQIPDHTTQSNFAAPFRACKLYLDMKVFQAIAWFFDTIVEWDFPDHDKFETLAGKKLS</sequence>
<dbReference type="GeneID" id="37046449"/>
<gene>
    <name evidence="1" type="ORF">FA10DRAFT_297689</name>
</gene>
<dbReference type="EMBL" id="KZ819642">
    <property type="protein sequence ID" value="PWN86727.1"/>
    <property type="molecule type" value="Genomic_DNA"/>
</dbReference>
<dbReference type="AlphaFoldDB" id="A0A316YAU2"/>
<dbReference type="RefSeq" id="XP_025373925.1">
    <property type="nucleotide sequence ID" value="XM_025524533.1"/>
</dbReference>
<proteinExistence type="predicted"/>
<dbReference type="InParanoid" id="A0A316YAU2"/>
<keyword evidence="2" id="KW-1185">Reference proteome</keyword>
<reference evidence="1 2" key="1">
    <citation type="journal article" date="2018" name="Mol. Biol. Evol.">
        <title>Broad Genomic Sampling Reveals a Smut Pathogenic Ancestry of the Fungal Clade Ustilaginomycotina.</title>
        <authorList>
            <person name="Kijpornyongpan T."/>
            <person name="Mondo S.J."/>
            <person name="Barry K."/>
            <person name="Sandor L."/>
            <person name="Lee J."/>
            <person name="Lipzen A."/>
            <person name="Pangilinan J."/>
            <person name="LaButti K."/>
            <person name="Hainaut M."/>
            <person name="Henrissat B."/>
            <person name="Grigoriev I.V."/>
            <person name="Spatafora J.W."/>
            <person name="Aime M.C."/>
        </authorList>
    </citation>
    <scope>NUCLEOTIDE SEQUENCE [LARGE SCALE GENOMIC DNA]</scope>
    <source>
        <strain evidence="1 2">MCA 4198</strain>
    </source>
</reference>
<dbReference type="STRING" id="215250.A0A316YAU2"/>
<accession>A0A316YAU2</accession>
<evidence type="ECO:0000313" key="1">
    <source>
        <dbReference type="EMBL" id="PWN86727.1"/>
    </source>
</evidence>
<organism evidence="1 2">
    <name type="scientific">Acaromyces ingoldii</name>
    <dbReference type="NCBI Taxonomy" id="215250"/>
    <lineage>
        <taxon>Eukaryota</taxon>
        <taxon>Fungi</taxon>
        <taxon>Dikarya</taxon>
        <taxon>Basidiomycota</taxon>
        <taxon>Ustilaginomycotina</taxon>
        <taxon>Exobasidiomycetes</taxon>
        <taxon>Exobasidiales</taxon>
        <taxon>Cryptobasidiaceae</taxon>
        <taxon>Acaromyces</taxon>
    </lineage>
</organism>
<name>A0A316YAU2_9BASI</name>